<accession>A0A285PHR9</accession>
<dbReference type="InterPro" id="IPR036263">
    <property type="entry name" value="Chorismate_II_sf"/>
</dbReference>
<evidence type="ECO:0000313" key="4">
    <source>
        <dbReference type="Proteomes" id="UP000219439"/>
    </source>
</evidence>
<gene>
    <name evidence="3" type="ORF">SAMN06265368_3897</name>
</gene>
<evidence type="ECO:0000259" key="2">
    <source>
        <dbReference type="PROSITE" id="PS51168"/>
    </source>
</evidence>
<dbReference type="PROSITE" id="PS51168">
    <property type="entry name" value="CHORISMATE_MUT_2"/>
    <property type="match status" value="1"/>
</dbReference>
<dbReference type="GO" id="GO:0004106">
    <property type="term" value="F:chorismate mutase activity"/>
    <property type="evidence" value="ECO:0007669"/>
    <property type="project" value="UniProtKB-EC"/>
</dbReference>
<evidence type="ECO:0000313" key="3">
    <source>
        <dbReference type="EMBL" id="SNZ20787.1"/>
    </source>
</evidence>
<dbReference type="Proteomes" id="UP000219439">
    <property type="component" value="Unassembled WGS sequence"/>
</dbReference>
<dbReference type="RefSeq" id="WP_170956176.1">
    <property type="nucleotide sequence ID" value="NZ_OBEL01000005.1"/>
</dbReference>
<proteinExistence type="predicted"/>
<dbReference type="InterPro" id="IPR036979">
    <property type="entry name" value="CM_dom_sf"/>
</dbReference>
<keyword evidence="4" id="KW-1185">Reference proteome</keyword>
<protein>
    <recommendedName>
        <fullName evidence="1">chorismate mutase</fullName>
        <ecNumber evidence="1">5.4.99.5</ecNumber>
    </recommendedName>
</protein>
<dbReference type="AlphaFoldDB" id="A0A285PHR9"/>
<name>A0A285PHR9_9HYPH</name>
<evidence type="ECO:0000256" key="1">
    <source>
        <dbReference type="ARBA" id="ARBA00012404"/>
    </source>
</evidence>
<dbReference type="Gene3D" id="1.20.59.10">
    <property type="entry name" value="Chorismate mutase"/>
    <property type="match status" value="1"/>
</dbReference>
<feature type="domain" description="Chorismate mutase" evidence="2">
    <location>
        <begin position="10"/>
        <end position="101"/>
    </location>
</feature>
<sequence length="280" mass="30503">MNETGPQNDIGPAPTLDELRQRIDNIDETIHRQLIERSEIVEALIAVKRTDKPGAAFRPGREVDMMRRLVGRHRGILPITTVEHLWREIIATFTHMQAPYEVVVAPGAELRDVARFYFGFTVDFSEGSDVEAVKAKVKAGNGSVLGVVSPDALDAGAWWRDLSKDGVQVISRLPVIAQAGRPVETDAFVLSMPLMDTSVPDMRLIALSAEGKDEAEKAITDIGGVVFAEAIEADRHEILAAMPFSVADVEIESLSKVEGADIILHGEVGGYWAPIFLPSA</sequence>
<dbReference type="Pfam" id="PF01817">
    <property type="entry name" value="CM_2"/>
    <property type="match status" value="1"/>
</dbReference>
<reference evidence="3 4" key="1">
    <citation type="submission" date="2017-09" db="EMBL/GenBank/DDBJ databases">
        <authorList>
            <person name="Ehlers B."/>
            <person name="Leendertz F.H."/>
        </authorList>
    </citation>
    <scope>NUCLEOTIDE SEQUENCE [LARGE SCALE GENOMIC DNA]</scope>
    <source>
        <strain evidence="3 4">DSM 18289</strain>
    </source>
</reference>
<dbReference type="EMBL" id="OBEL01000005">
    <property type="protein sequence ID" value="SNZ20787.1"/>
    <property type="molecule type" value="Genomic_DNA"/>
</dbReference>
<dbReference type="SUPFAM" id="SSF48600">
    <property type="entry name" value="Chorismate mutase II"/>
    <property type="match status" value="1"/>
</dbReference>
<dbReference type="GO" id="GO:0046417">
    <property type="term" value="P:chorismate metabolic process"/>
    <property type="evidence" value="ECO:0007669"/>
    <property type="project" value="InterPro"/>
</dbReference>
<organism evidence="3 4">
    <name type="scientific">Cohaesibacter gelatinilyticus</name>
    <dbReference type="NCBI Taxonomy" id="372072"/>
    <lineage>
        <taxon>Bacteria</taxon>
        <taxon>Pseudomonadati</taxon>
        <taxon>Pseudomonadota</taxon>
        <taxon>Alphaproteobacteria</taxon>
        <taxon>Hyphomicrobiales</taxon>
        <taxon>Cohaesibacteraceae</taxon>
    </lineage>
</organism>
<dbReference type="SMART" id="SM00830">
    <property type="entry name" value="CM_2"/>
    <property type="match status" value="1"/>
</dbReference>
<dbReference type="InterPro" id="IPR002701">
    <property type="entry name" value="CM_II_prokaryot"/>
</dbReference>
<dbReference type="EC" id="5.4.99.5" evidence="1"/>